<comment type="function">
    <text evidence="7">Choline transporter.</text>
</comment>
<dbReference type="InterPro" id="IPR007603">
    <property type="entry name" value="Choline_transptr-like"/>
</dbReference>
<evidence type="ECO:0000256" key="2">
    <source>
        <dbReference type="ARBA" id="ARBA00007168"/>
    </source>
</evidence>
<dbReference type="Pfam" id="PF04515">
    <property type="entry name" value="Choline_transpo"/>
    <property type="match status" value="1"/>
</dbReference>
<evidence type="ECO:0000313" key="9">
    <source>
        <dbReference type="Proteomes" id="UP000663874"/>
    </source>
</evidence>
<dbReference type="PANTHER" id="PTHR12385">
    <property type="entry name" value="CHOLINE TRANSPORTER-LIKE (SLC FAMILY 44)"/>
    <property type="match status" value="1"/>
</dbReference>
<evidence type="ECO:0000256" key="4">
    <source>
        <dbReference type="ARBA" id="ARBA00022989"/>
    </source>
</evidence>
<organism evidence="8 9">
    <name type="scientific">Rotaria sordida</name>
    <dbReference type="NCBI Taxonomy" id="392033"/>
    <lineage>
        <taxon>Eukaryota</taxon>
        <taxon>Metazoa</taxon>
        <taxon>Spiralia</taxon>
        <taxon>Gnathifera</taxon>
        <taxon>Rotifera</taxon>
        <taxon>Eurotatoria</taxon>
        <taxon>Bdelloidea</taxon>
        <taxon>Philodinida</taxon>
        <taxon>Philodinidae</taxon>
        <taxon>Rotaria</taxon>
    </lineage>
</organism>
<keyword evidence="4 7" id="KW-1133">Transmembrane helix</keyword>
<keyword evidence="6" id="KW-0325">Glycoprotein</keyword>
<feature type="transmembrane region" description="Helical" evidence="7">
    <location>
        <begin position="262"/>
        <end position="283"/>
    </location>
</feature>
<dbReference type="AlphaFoldDB" id="A0A818QUI4"/>
<evidence type="ECO:0000256" key="5">
    <source>
        <dbReference type="ARBA" id="ARBA00023136"/>
    </source>
</evidence>
<keyword evidence="3 7" id="KW-0812">Transmembrane</keyword>
<accession>A0A818QUI4</accession>
<comment type="similarity">
    <text evidence="2 7">Belongs to the CTL (choline transporter-like) family.</text>
</comment>
<comment type="subcellular location">
    <subcellularLocation>
        <location evidence="7">Cell membrane</location>
        <topology evidence="7">Multi-pass membrane protein</topology>
    </subcellularLocation>
    <subcellularLocation>
        <location evidence="1">Membrane</location>
        <topology evidence="1">Multi-pass membrane protein</topology>
    </subcellularLocation>
</comment>
<feature type="transmembrane region" description="Helical" evidence="7">
    <location>
        <begin position="622"/>
        <end position="644"/>
    </location>
</feature>
<feature type="transmembrane region" description="Helical" evidence="7">
    <location>
        <begin position="31"/>
        <end position="50"/>
    </location>
</feature>
<evidence type="ECO:0000256" key="6">
    <source>
        <dbReference type="ARBA" id="ARBA00023180"/>
    </source>
</evidence>
<name>A0A818QUI4_9BILA</name>
<feature type="transmembrane region" description="Helical" evidence="7">
    <location>
        <begin position="583"/>
        <end position="602"/>
    </location>
</feature>
<dbReference type="Proteomes" id="UP000663874">
    <property type="component" value="Unassembled WGS sequence"/>
</dbReference>
<feature type="transmembrane region" description="Helical" evidence="7">
    <location>
        <begin position="314"/>
        <end position="338"/>
    </location>
</feature>
<dbReference type="EMBL" id="CAJOBE010000468">
    <property type="protein sequence ID" value="CAF3646347.1"/>
    <property type="molecule type" value="Genomic_DNA"/>
</dbReference>
<sequence>MKAYVLPDSGARYEPPQQGLHRKRFCTDIPCCLIFLIFIIVFIILSIFAFKEGDPKQLIHPTDSQGNLCGTGIFLDRPYLYFFDWTQCIKAFNIPTNILKGRPFICPTTQVCVQQCPNKTSYYKFQNYYTNRICTYDVDTTDNDNEKLVNDGKCAVYIIASKPLFGRCIPEQIQSLTNSIIQATDTNGVNQTVYDSNRQPLNGTNLAQGVKYLVDLLNLKQIGVFLIEDFIISWKYILIALTFAAIVSFVWILLMRWLAKPIVWLGILLFIFLLGIVTGLSFYEFTQLRQKNDNQIITEFKFVTDANYYRNLPITWLIIGIISGLLLIISILILLAILKRLRIALAILKEASKAVGYNFFSLFWPFIPFLLQIGVFFYWAIVAIYLATSGKPIYRITYNNVTANTTNLLLGEICDPNKWNNTNESNYTCVFWQYGYDPQVDLDSILNGTGNHFKSFISFVNQHQWIPQMFSAFMLFWLTAFVIGFSQLVLAGIYARYYWDRERFGVPCSSLCASLFRALVFHLGTIAFGSLIIAIVKLIRSILEYVEEKVKDKTGTIARCLFCCCRCCLFCLEKFLKFLNRNAYIITAIYGTGFFTSARRAFHLIVSNPLRLLVIDKVCDFLIFLGKLCITVGIGILAFFFFTHRIAQAEKYVPELRYYFVPLLLIIIGTYIIATCFFSIYSMAVDTLFICAIQDIQLQENNTNHELVMPKGLRKVFRKKNN</sequence>
<feature type="transmembrane region" description="Helical" evidence="7">
    <location>
        <begin position="656"/>
        <end position="681"/>
    </location>
</feature>
<feature type="transmembrane region" description="Helical" evidence="7">
    <location>
        <begin position="359"/>
        <end position="387"/>
    </location>
</feature>
<feature type="transmembrane region" description="Helical" evidence="7">
    <location>
        <begin position="515"/>
        <end position="536"/>
    </location>
</feature>
<proteinExistence type="inferred from homology"/>
<dbReference type="GO" id="GO:0005886">
    <property type="term" value="C:plasma membrane"/>
    <property type="evidence" value="ECO:0007669"/>
    <property type="project" value="UniProtKB-SubCell"/>
</dbReference>
<feature type="transmembrane region" description="Helical" evidence="7">
    <location>
        <begin position="469"/>
        <end position="494"/>
    </location>
</feature>
<protein>
    <recommendedName>
        <fullName evidence="7">Choline transporter-like protein</fullName>
    </recommendedName>
</protein>
<reference evidence="8" key="1">
    <citation type="submission" date="2021-02" db="EMBL/GenBank/DDBJ databases">
        <authorList>
            <person name="Nowell W R."/>
        </authorList>
    </citation>
    <scope>NUCLEOTIDE SEQUENCE</scope>
</reference>
<evidence type="ECO:0000256" key="3">
    <source>
        <dbReference type="ARBA" id="ARBA00022692"/>
    </source>
</evidence>
<dbReference type="GO" id="GO:0022857">
    <property type="term" value="F:transmembrane transporter activity"/>
    <property type="evidence" value="ECO:0007669"/>
    <property type="project" value="UniProtKB-UniRule"/>
</dbReference>
<gene>
    <name evidence="8" type="ORF">FNK824_LOCUS5735</name>
</gene>
<evidence type="ECO:0000256" key="1">
    <source>
        <dbReference type="ARBA" id="ARBA00004141"/>
    </source>
</evidence>
<feature type="transmembrane region" description="Helical" evidence="7">
    <location>
        <begin position="234"/>
        <end position="255"/>
    </location>
</feature>
<evidence type="ECO:0000256" key="7">
    <source>
        <dbReference type="RuleBase" id="RU368066"/>
    </source>
</evidence>
<evidence type="ECO:0000313" key="8">
    <source>
        <dbReference type="EMBL" id="CAF3646347.1"/>
    </source>
</evidence>
<dbReference type="PANTHER" id="PTHR12385:SF14">
    <property type="entry name" value="CHOLINE TRANSPORTER-LIKE 2"/>
    <property type="match status" value="1"/>
</dbReference>
<keyword evidence="5 7" id="KW-0472">Membrane</keyword>
<comment type="caution">
    <text evidence="8">The sequence shown here is derived from an EMBL/GenBank/DDBJ whole genome shotgun (WGS) entry which is preliminary data.</text>
</comment>